<gene>
    <name evidence="6" type="ORF">JZ751_007449</name>
</gene>
<dbReference type="Proteomes" id="UP000824540">
    <property type="component" value="Unassembled WGS sequence"/>
</dbReference>
<evidence type="ECO:0000259" key="5">
    <source>
        <dbReference type="PROSITE" id="PS51716"/>
    </source>
</evidence>
<proteinExistence type="inferred from homology"/>
<evidence type="ECO:0000256" key="2">
    <source>
        <dbReference type="ARBA" id="ARBA00022741"/>
    </source>
</evidence>
<dbReference type="PROSITE" id="PS51716">
    <property type="entry name" value="G_IRG"/>
    <property type="match status" value="2"/>
</dbReference>
<evidence type="ECO:0000313" key="7">
    <source>
        <dbReference type="Proteomes" id="UP000824540"/>
    </source>
</evidence>
<feature type="domain" description="IRG-type G" evidence="5">
    <location>
        <begin position="31"/>
        <end position="208"/>
    </location>
</feature>
<evidence type="ECO:0000313" key="6">
    <source>
        <dbReference type="EMBL" id="KAG9334626.1"/>
    </source>
</evidence>
<comment type="similarity">
    <text evidence="1">Belongs to the TRAFAC class dynamin-like GTPase superfamily. IRG family.</text>
</comment>
<feature type="domain" description="IRG-type G" evidence="5">
    <location>
        <begin position="287"/>
        <end position="462"/>
    </location>
</feature>
<dbReference type="InterPro" id="IPR007743">
    <property type="entry name" value="Immunity-related_GTPase-like"/>
</dbReference>
<dbReference type="OrthoDB" id="422720at2759"/>
<sequence length="496" mass="56356">MDYEKRILDTSPHEFLPFSMPIPNAFSLDNVTLNIAVTGYAGSGKSSLVNAIRGVGNGEPGYNTDVTETTMNPTMYPHPTMPNVKLWDLPGIGTPTFRANDYLQIVEFDRYDFFMIVSSVRFVENDLMLATEIQRRKKLFYFVRSKIDLDVQAEQRRPNANVPKRLDDIRRECESNLRNIRRPKVFLMSSFELEHYDFQELIQTLENDLPEHKRNALLLSLPVYSSEILRRKVAMFQNLAWAASTASAAAAVVPVPDHITISENAEVLRRAQTAAATQEVRTCLDNVTLNIAVTGKPGAGKSSLVNAMRGVNGGELGAAETGITETINMYPHPTMPNVRLWDLPGIGSINFETECYLKKVQFDGYDFFIIVSSERFGENDLMLATEIQKRKKSFYFVRSKIDNDVQAEKRKCKFSLEEMLGKIRADCENNFKKIENPKVFLVSLSELDKYDFQELTETPPDFIYRRGQLQVQIPLRHVLSQGKDTNNITGPLLELR</sequence>
<dbReference type="PANTHER" id="PTHR32341">
    <property type="entry name" value="INTERFERON-INDUCIBLE GTPASE"/>
    <property type="match status" value="1"/>
</dbReference>
<dbReference type="Gene3D" id="3.40.50.300">
    <property type="entry name" value="P-loop containing nucleotide triphosphate hydrolases"/>
    <property type="match status" value="2"/>
</dbReference>
<comment type="caution">
    <text evidence="6">The sequence shown here is derived from an EMBL/GenBank/DDBJ whole genome shotgun (WGS) entry which is preliminary data.</text>
</comment>
<dbReference type="SUPFAM" id="SSF52540">
    <property type="entry name" value="P-loop containing nucleoside triphosphate hydrolases"/>
    <property type="match status" value="2"/>
</dbReference>
<dbReference type="InterPro" id="IPR051515">
    <property type="entry name" value="IRG"/>
</dbReference>
<keyword evidence="3" id="KW-0378">Hydrolase</keyword>
<keyword evidence="4" id="KW-0342">GTP-binding</keyword>
<evidence type="ECO:0000256" key="3">
    <source>
        <dbReference type="ARBA" id="ARBA00022801"/>
    </source>
</evidence>
<protein>
    <recommendedName>
        <fullName evidence="5">IRG-type G domain-containing protein</fullName>
    </recommendedName>
</protein>
<keyword evidence="7" id="KW-1185">Reference proteome</keyword>
<organism evidence="6 7">
    <name type="scientific">Albula glossodonta</name>
    <name type="common">roundjaw bonefish</name>
    <dbReference type="NCBI Taxonomy" id="121402"/>
    <lineage>
        <taxon>Eukaryota</taxon>
        <taxon>Metazoa</taxon>
        <taxon>Chordata</taxon>
        <taxon>Craniata</taxon>
        <taxon>Vertebrata</taxon>
        <taxon>Euteleostomi</taxon>
        <taxon>Actinopterygii</taxon>
        <taxon>Neopterygii</taxon>
        <taxon>Teleostei</taxon>
        <taxon>Albuliformes</taxon>
        <taxon>Albulidae</taxon>
        <taxon>Albula</taxon>
    </lineage>
</organism>
<dbReference type="FunFam" id="3.40.50.300:FF:000541">
    <property type="entry name" value="Immunity related GTPase M"/>
    <property type="match status" value="2"/>
</dbReference>
<evidence type="ECO:0000256" key="1">
    <source>
        <dbReference type="ARBA" id="ARBA00005429"/>
    </source>
</evidence>
<dbReference type="GO" id="GO:0016787">
    <property type="term" value="F:hydrolase activity"/>
    <property type="evidence" value="ECO:0007669"/>
    <property type="project" value="UniProtKB-KW"/>
</dbReference>
<keyword evidence="2" id="KW-0547">Nucleotide-binding</keyword>
<reference evidence="6" key="1">
    <citation type="thesis" date="2021" institute="BYU ScholarsArchive" country="Provo, UT, USA">
        <title>Applications of and Algorithms for Genome Assembly and Genomic Analyses with an Emphasis on Marine Teleosts.</title>
        <authorList>
            <person name="Pickett B.D."/>
        </authorList>
    </citation>
    <scope>NUCLEOTIDE SEQUENCE</scope>
    <source>
        <strain evidence="6">HI-2016</strain>
    </source>
</reference>
<dbReference type="EMBL" id="JAFBMS010000144">
    <property type="protein sequence ID" value="KAG9334626.1"/>
    <property type="molecule type" value="Genomic_DNA"/>
</dbReference>
<dbReference type="AlphaFoldDB" id="A0A8T2N3X3"/>
<evidence type="ECO:0000256" key="4">
    <source>
        <dbReference type="ARBA" id="ARBA00023134"/>
    </source>
</evidence>
<name>A0A8T2N3X3_9TELE</name>
<dbReference type="InterPro" id="IPR030385">
    <property type="entry name" value="G_IRG_dom"/>
</dbReference>
<dbReference type="PANTHER" id="PTHR32341:SF10">
    <property type="entry name" value="INTERFERON-INDUCIBLE GTPASE 5"/>
    <property type="match status" value="1"/>
</dbReference>
<dbReference type="GO" id="GO:0005525">
    <property type="term" value="F:GTP binding"/>
    <property type="evidence" value="ECO:0007669"/>
    <property type="project" value="UniProtKB-KW"/>
</dbReference>
<dbReference type="Pfam" id="PF05049">
    <property type="entry name" value="IIGP"/>
    <property type="match status" value="2"/>
</dbReference>
<accession>A0A8T2N3X3</accession>
<dbReference type="InterPro" id="IPR027417">
    <property type="entry name" value="P-loop_NTPase"/>
</dbReference>
<dbReference type="GO" id="GO:0016020">
    <property type="term" value="C:membrane"/>
    <property type="evidence" value="ECO:0007669"/>
    <property type="project" value="InterPro"/>
</dbReference>